<dbReference type="EMBL" id="FRBL01000002">
    <property type="protein sequence ID" value="SHL25933.1"/>
    <property type="molecule type" value="Genomic_DNA"/>
</dbReference>
<protein>
    <submittedName>
        <fullName evidence="2">Type IX secretion system membrane protein, PorP/SprF family</fullName>
    </submittedName>
</protein>
<dbReference type="STRING" id="1419482.SAMN05444266_102629"/>
<dbReference type="AlphaFoldDB" id="A0A1M6Z650"/>
<organism evidence="2 3">
    <name type="scientific">Chitinophaga jiangningensis</name>
    <dbReference type="NCBI Taxonomy" id="1419482"/>
    <lineage>
        <taxon>Bacteria</taxon>
        <taxon>Pseudomonadati</taxon>
        <taxon>Bacteroidota</taxon>
        <taxon>Chitinophagia</taxon>
        <taxon>Chitinophagales</taxon>
        <taxon>Chitinophagaceae</taxon>
        <taxon>Chitinophaga</taxon>
    </lineage>
</organism>
<keyword evidence="3" id="KW-1185">Reference proteome</keyword>
<feature type="signal peptide" evidence="1">
    <location>
        <begin position="1"/>
        <end position="25"/>
    </location>
</feature>
<dbReference type="Proteomes" id="UP000184420">
    <property type="component" value="Unassembled WGS sequence"/>
</dbReference>
<dbReference type="Pfam" id="PF11751">
    <property type="entry name" value="PorP_SprF"/>
    <property type="match status" value="1"/>
</dbReference>
<reference evidence="2 3" key="1">
    <citation type="submission" date="2016-11" db="EMBL/GenBank/DDBJ databases">
        <authorList>
            <person name="Jaros S."/>
            <person name="Januszkiewicz K."/>
            <person name="Wedrychowicz H."/>
        </authorList>
    </citation>
    <scope>NUCLEOTIDE SEQUENCE [LARGE SCALE GENOMIC DNA]</scope>
    <source>
        <strain evidence="2 3">DSM 27406</strain>
    </source>
</reference>
<dbReference type="InterPro" id="IPR019861">
    <property type="entry name" value="PorP/SprF_Bacteroidetes"/>
</dbReference>
<sequence length="303" mass="33350">MRPFQHFNGLLIAVFMLCASMPASGQSLGNTNAATTPLGIQFFLDPYMANPSFAGLDSGLHISIAYRKQWTDMPGSPQTKLLAANGYIGHRVGAGLQVYNDVAGLLSNTRVAGTYAYHLPLGDDNQHLNFGISGVFYSKYINAKDINGDPNDPSVGAFNRRDNYFESDFGISYTDSHWMVQAAVPNIFSVTREESRVVGTEKFIAGTGYKFFIGEEISFATPKVFYRNVYGHESVVDAGVQVGFLRNLFDVTGMYHSTGNFTAGAGIGWLPYVQLQFLYTSQTNGLRSYTNGTMELNLRVHLF</sequence>
<proteinExistence type="predicted"/>
<accession>A0A1M6Z650</accession>
<gene>
    <name evidence="2" type="ORF">SAMN05444266_102629</name>
</gene>
<evidence type="ECO:0000313" key="2">
    <source>
        <dbReference type="EMBL" id="SHL25933.1"/>
    </source>
</evidence>
<evidence type="ECO:0000313" key="3">
    <source>
        <dbReference type="Proteomes" id="UP000184420"/>
    </source>
</evidence>
<evidence type="ECO:0000256" key="1">
    <source>
        <dbReference type="SAM" id="SignalP"/>
    </source>
</evidence>
<dbReference type="NCBIfam" id="TIGR03519">
    <property type="entry name" value="T9SS_PorP_fam"/>
    <property type="match status" value="1"/>
</dbReference>
<name>A0A1M6Z650_9BACT</name>
<keyword evidence="1" id="KW-0732">Signal</keyword>
<feature type="chain" id="PRO_5013200949" evidence="1">
    <location>
        <begin position="26"/>
        <end position="303"/>
    </location>
</feature>
<dbReference type="RefSeq" id="WP_073079520.1">
    <property type="nucleotide sequence ID" value="NZ_FRBL01000002.1"/>
</dbReference>